<dbReference type="InterPro" id="IPR006869">
    <property type="entry name" value="DUF547"/>
</dbReference>
<gene>
    <name evidence="3" type="ORF">SAMN02982931_03912</name>
</gene>
<sequence length="273" mass="29424">MSRLTRRTLLVGCAVLAAPQVLPAFARSSVADDRDASTAAYDTLLARYVVPGKDGVTRVRYAAWRANDADLQDLNAFIGAQSNLSPSTFDAATAFAYWANLYNALTLRVVLRAYPVSTIKSIKSTGTGFDLKAFSGPWRTKLVEIEGVPMSLDDIEHGTMRPTFGDPRVHYAVNCASIGCPNLVGTAWRAATLDADLDAAARAYVNHPRGAAVSDGGSLEVSSLYKWYKEDFGSSDKGVIRHLQDFATEPLASALSGVSRIGGYDYDWSLNDA</sequence>
<evidence type="ECO:0000313" key="3">
    <source>
        <dbReference type="EMBL" id="SDB50361.1"/>
    </source>
</evidence>
<feature type="domain" description="DUF547" evidence="2">
    <location>
        <begin position="89"/>
        <end position="205"/>
    </location>
</feature>
<evidence type="ECO:0000259" key="2">
    <source>
        <dbReference type="Pfam" id="PF04784"/>
    </source>
</evidence>
<dbReference type="AlphaFoldDB" id="A0A1G6DZ02"/>
<dbReference type="PANTHER" id="PTHR46361:SF3">
    <property type="entry name" value="ELECTRON CARRIER_ PROTEIN DISULFIDE OXIDOREDUCTASE"/>
    <property type="match status" value="1"/>
</dbReference>
<feature type="chain" id="PRO_5011712195" description="DUF547 domain-containing protein" evidence="1">
    <location>
        <begin position="27"/>
        <end position="273"/>
    </location>
</feature>
<dbReference type="Proteomes" id="UP000199071">
    <property type="component" value="Unassembled WGS sequence"/>
</dbReference>
<dbReference type="PANTHER" id="PTHR46361">
    <property type="entry name" value="ELECTRON CARRIER/ PROTEIN DISULFIDE OXIDOREDUCTASE"/>
    <property type="match status" value="1"/>
</dbReference>
<dbReference type="RefSeq" id="WP_090879081.1">
    <property type="nucleotide sequence ID" value="NZ_FMXQ01000009.1"/>
</dbReference>
<reference evidence="3 4" key="1">
    <citation type="submission" date="2016-10" db="EMBL/GenBank/DDBJ databases">
        <authorList>
            <person name="de Groot N.N."/>
        </authorList>
    </citation>
    <scope>NUCLEOTIDE SEQUENCE [LARGE SCALE GENOMIC DNA]</scope>
    <source>
        <strain evidence="3 4">ATCC 35022</strain>
    </source>
</reference>
<organism evidence="3 4">
    <name type="scientific">Bauldia litoralis</name>
    <dbReference type="NCBI Taxonomy" id="665467"/>
    <lineage>
        <taxon>Bacteria</taxon>
        <taxon>Pseudomonadati</taxon>
        <taxon>Pseudomonadota</taxon>
        <taxon>Alphaproteobacteria</taxon>
        <taxon>Hyphomicrobiales</taxon>
        <taxon>Kaistiaceae</taxon>
        <taxon>Bauldia</taxon>
    </lineage>
</organism>
<protein>
    <recommendedName>
        <fullName evidence="2">DUF547 domain-containing protein</fullName>
    </recommendedName>
</protein>
<keyword evidence="1" id="KW-0732">Signal</keyword>
<proteinExistence type="predicted"/>
<dbReference type="EMBL" id="FMXQ01000009">
    <property type="protein sequence ID" value="SDB50361.1"/>
    <property type="molecule type" value="Genomic_DNA"/>
</dbReference>
<evidence type="ECO:0000256" key="1">
    <source>
        <dbReference type="SAM" id="SignalP"/>
    </source>
</evidence>
<dbReference type="STRING" id="665467.SAMN02982931_03912"/>
<dbReference type="OrthoDB" id="526867at2"/>
<name>A0A1G6DZ02_9HYPH</name>
<evidence type="ECO:0000313" key="4">
    <source>
        <dbReference type="Proteomes" id="UP000199071"/>
    </source>
</evidence>
<dbReference type="Pfam" id="PF04784">
    <property type="entry name" value="DUF547"/>
    <property type="match status" value="1"/>
</dbReference>
<feature type="signal peptide" evidence="1">
    <location>
        <begin position="1"/>
        <end position="26"/>
    </location>
</feature>
<accession>A0A1G6DZ02</accession>
<dbReference type="InterPro" id="IPR006311">
    <property type="entry name" value="TAT_signal"/>
</dbReference>
<keyword evidence="4" id="KW-1185">Reference proteome</keyword>
<dbReference type="PROSITE" id="PS51318">
    <property type="entry name" value="TAT"/>
    <property type="match status" value="1"/>
</dbReference>